<keyword evidence="3" id="KW-1185">Reference proteome</keyword>
<dbReference type="AlphaFoldDB" id="A0A916YGY1"/>
<proteinExistence type="predicted"/>
<keyword evidence="1" id="KW-0472">Membrane</keyword>
<gene>
    <name evidence="2" type="ORF">GCM10010915_27430</name>
</gene>
<comment type="caution">
    <text evidence="2">The sequence shown here is derived from an EMBL/GenBank/DDBJ whole genome shotgun (WGS) entry which is preliminary data.</text>
</comment>
<keyword evidence="1" id="KW-1133">Transmembrane helix</keyword>
<accession>A0A916YGY1</accession>
<reference evidence="2" key="1">
    <citation type="journal article" date="2014" name="Int. J. Syst. Evol. Microbiol.">
        <title>Complete genome sequence of Corynebacterium casei LMG S-19264T (=DSM 44701T), isolated from a smear-ripened cheese.</title>
        <authorList>
            <consortium name="US DOE Joint Genome Institute (JGI-PGF)"/>
            <person name="Walter F."/>
            <person name="Albersmeier A."/>
            <person name="Kalinowski J."/>
            <person name="Ruckert C."/>
        </authorList>
    </citation>
    <scope>NUCLEOTIDE SEQUENCE</scope>
    <source>
        <strain evidence="2">CGMCC 1.15152</strain>
    </source>
</reference>
<evidence type="ECO:0000256" key="1">
    <source>
        <dbReference type="SAM" id="Phobius"/>
    </source>
</evidence>
<name>A0A916YGY1_9MICO</name>
<evidence type="ECO:0000313" key="3">
    <source>
        <dbReference type="Proteomes" id="UP000633205"/>
    </source>
</evidence>
<organism evidence="2 3">
    <name type="scientific">Microbacterium faecale</name>
    <dbReference type="NCBI Taxonomy" id="1804630"/>
    <lineage>
        <taxon>Bacteria</taxon>
        <taxon>Bacillati</taxon>
        <taxon>Actinomycetota</taxon>
        <taxon>Actinomycetes</taxon>
        <taxon>Micrococcales</taxon>
        <taxon>Microbacteriaceae</taxon>
        <taxon>Microbacterium</taxon>
    </lineage>
</organism>
<dbReference type="EMBL" id="BMHO01000002">
    <property type="protein sequence ID" value="GGD44724.1"/>
    <property type="molecule type" value="Genomic_DNA"/>
</dbReference>
<protein>
    <submittedName>
        <fullName evidence="2">Uncharacterized protein</fullName>
    </submittedName>
</protein>
<evidence type="ECO:0000313" key="2">
    <source>
        <dbReference type="EMBL" id="GGD44724.1"/>
    </source>
</evidence>
<dbReference type="RefSeq" id="WP_188712975.1">
    <property type="nucleotide sequence ID" value="NZ_BMHO01000002.1"/>
</dbReference>
<feature type="transmembrane region" description="Helical" evidence="1">
    <location>
        <begin position="30"/>
        <end position="47"/>
    </location>
</feature>
<sequence length="57" mass="6335">MMFILSLILFIGGLFLFGVAFVAPAFNGLIFTLGILAVCLAMAIPMFRSQWRTNHNK</sequence>
<keyword evidence="1" id="KW-0812">Transmembrane</keyword>
<reference evidence="2" key="2">
    <citation type="submission" date="2020-09" db="EMBL/GenBank/DDBJ databases">
        <authorList>
            <person name="Sun Q."/>
            <person name="Zhou Y."/>
        </authorList>
    </citation>
    <scope>NUCLEOTIDE SEQUENCE</scope>
    <source>
        <strain evidence="2">CGMCC 1.15152</strain>
    </source>
</reference>
<dbReference type="Proteomes" id="UP000633205">
    <property type="component" value="Unassembled WGS sequence"/>
</dbReference>